<protein>
    <submittedName>
        <fullName evidence="2">DUF1761 domain-containing protein</fullName>
    </submittedName>
</protein>
<sequence>MIYILLNAVPIGLATLAGLVFGMIWYGIAGGPAARPRLSILPLAFVAEFWLAAILAGALILAPRQATPWTMALASAFVIWIGFVVPTLFATHLHRRLPLRLAFVDCGHWLGVMLVQAALLQAIGLQPPPA</sequence>
<dbReference type="AlphaFoldDB" id="A0A437JD38"/>
<reference evidence="2 3" key="1">
    <citation type="submission" date="2019-01" db="EMBL/GenBank/DDBJ databases">
        <authorList>
            <person name="Chen W.-M."/>
        </authorList>
    </citation>
    <scope>NUCLEOTIDE SEQUENCE [LARGE SCALE GENOMIC DNA]</scope>
    <source>
        <strain evidence="2 3">TLA-22</strain>
    </source>
</reference>
<organism evidence="2 3">
    <name type="scientific">Sphingobium algorifonticola</name>
    <dbReference type="NCBI Taxonomy" id="2008318"/>
    <lineage>
        <taxon>Bacteria</taxon>
        <taxon>Pseudomonadati</taxon>
        <taxon>Pseudomonadota</taxon>
        <taxon>Alphaproteobacteria</taxon>
        <taxon>Sphingomonadales</taxon>
        <taxon>Sphingomonadaceae</taxon>
        <taxon>Sphingobium</taxon>
    </lineage>
</organism>
<proteinExistence type="predicted"/>
<feature type="transmembrane region" description="Helical" evidence="1">
    <location>
        <begin position="6"/>
        <end position="28"/>
    </location>
</feature>
<keyword evidence="1" id="KW-0472">Membrane</keyword>
<dbReference type="OrthoDB" id="344736at2"/>
<evidence type="ECO:0000256" key="1">
    <source>
        <dbReference type="SAM" id="Phobius"/>
    </source>
</evidence>
<dbReference type="EMBL" id="RZUL01000001">
    <property type="protein sequence ID" value="RVT43801.1"/>
    <property type="molecule type" value="Genomic_DNA"/>
</dbReference>
<dbReference type="Pfam" id="PF08570">
    <property type="entry name" value="DUF1761"/>
    <property type="match status" value="1"/>
</dbReference>
<accession>A0A437JD38</accession>
<evidence type="ECO:0000313" key="2">
    <source>
        <dbReference type="EMBL" id="RVT43801.1"/>
    </source>
</evidence>
<keyword evidence="1" id="KW-1133">Transmembrane helix</keyword>
<dbReference type="RefSeq" id="WP_127689340.1">
    <property type="nucleotide sequence ID" value="NZ_RZUL01000001.1"/>
</dbReference>
<comment type="caution">
    <text evidence="2">The sequence shown here is derived from an EMBL/GenBank/DDBJ whole genome shotgun (WGS) entry which is preliminary data.</text>
</comment>
<feature type="transmembrane region" description="Helical" evidence="1">
    <location>
        <begin position="68"/>
        <end position="89"/>
    </location>
</feature>
<keyword evidence="1" id="KW-0812">Transmembrane</keyword>
<name>A0A437JD38_9SPHN</name>
<feature type="transmembrane region" description="Helical" evidence="1">
    <location>
        <begin position="40"/>
        <end position="62"/>
    </location>
</feature>
<gene>
    <name evidence="2" type="ORF">ENE74_04170</name>
</gene>
<dbReference type="Proteomes" id="UP000282977">
    <property type="component" value="Unassembled WGS sequence"/>
</dbReference>
<evidence type="ECO:0000313" key="3">
    <source>
        <dbReference type="Proteomes" id="UP000282977"/>
    </source>
</evidence>
<dbReference type="InterPro" id="IPR013879">
    <property type="entry name" value="DUF1761"/>
</dbReference>
<keyword evidence="3" id="KW-1185">Reference proteome</keyword>